<reference evidence="15" key="1">
    <citation type="journal article" date="2021" name="Nat. Commun.">
        <title>Genetic determinants of endophytism in the Arabidopsis root mycobiome.</title>
        <authorList>
            <person name="Mesny F."/>
            <person name="Miyauchi S."/>
            <person name="Thiergart T."/>
            <person name="Pickel B."/>
            <person name="Atanasova L."/>
            <person name="Karlsson M."/>
            <person name="Huettel B."/>
            <person name="Barry K.W."/>
            <person name="Haridas S."/>
            <person name="Chen C."/>
            <person name="Bauer D."/>
            <person name="Andreopoulos W."/>
            <person name="Pangilinan J."/>
            <person name="LaButti K."/>
            <person name="Riley R."/>
            <person name="Lipzen A."/>
            <person name="Clum A."/>
            <person name="Drula E."/>
            <person name="Henrissat B."/>
            <person name="Kohler A."/>
            <person name="Grigoriev I.V."/>
            <person name="Martin F.M."/>
            <person name="Hacquard S."/>
        </authorList>
    </citation>
    <scope>NUCLEOTIDE SEQUENCE</scope>
    <source>
        <strain evidence="15">MPI-SDFR-AT-0068</strain>
    </source>
</reference>
<dbReference type="GO" id="GO:0010181">
    <property type="term" value="F:FMN binding"/>
    <property type="evidence" value="ECO:0007669"/>
    <property type="project" value="InterPro"/>
</dbReference>
<dbReference type="PRINTS" id="PR00371">
    <property type="entry name" value="FPNCR"/>
</dbReference>
<dbReference type="Gene3D" id="1.20.990.10">
    <property type="entry name" value="NADPH-cytochrome p450 Reductase, Chain A, domain 3"/>
    <property type="match status" value="1"/>
</dbReference>
<feature type="domain" description="FAD-binding FR-type" evidence="14">
    <location>
        <begin position="217"/>
        <end position="438"/>
    </location>
</feature>
<gene>
    <name evidence="15" type="ORF">BKA59DRAFT_492640</name>
</gene>
<dbReference type="Pfam" id="PF00667">
    <property type="entry name" value="FAD_binding_1"/>
    <property type="match status" value="1"/>
</dbReference>
<keyword evidence="4" id="KW-0288">FMN</keyword>
<evidence type="ECO:0000256" key="6">
    <source>
        <dbReference type="ARBA" id="ARBA00022824"/>
    </source>
</evidence>
<keyword evidence="9" id="KW-1133">Transmembrane helix</keyword>
<organism evidence="15 16">
    <name type="scientific">Fusarium tricinctum</name>
    <dbReference type="NCBI Taxonomy" id="61284"/>
    <lineage>
        <taxon>Eukaryota</taxon>
        <taxon>Fungi</taxon>
        <taxon>Dikarya</taxon>
        <taxon>Ascomycota</taxon>
        <taxon>Pezizomycotina</taxon>
        <taxon>Sordariomycetes</taxon>
        <taxon>Hypocreomycetidae</taxon>
        <taxon>Hypocreales</taxon>
        <taxon>Nectriaceae</taxon>
        <taxon>Fusarium</taxon>
        <taxon>Fusarium tricinctum species complex</taxon>
    </lineage>
</organism>
<evidence type="ECO:0000256" key="10">
    <source>
        <dbReference type="ARBA" id="ARBA00023002"/>
    </source>
</evidence>
<comment type="caution">
    <text evidence="15">The sequence shown here is derived from an EMBL/GenBank/DDBJ whole genome shotgun (WGS) entry which is preliminary data.</text>
</comment>
<evidence type="ECO:0000256" key="8">
    <source>
        <dbReference type="ARBA" id="ARBA00022857"/>
    </source>
</evidence>
<comment type="cofactor">
    <cofactor evidence="2">
        <name>FAD</name>
        <dbReference type="ChEBI" id="CHEBI:57692"/>
    </cofactor>
</comment>
<dbReference type="InterPro" id="IPR023173">
    <property type="entry name" value="NADPH_Cyt_P450_Rdtase_alpha"/>
</dbReference>
<dbReference type="InterPro" id="IPR003097">
    <property type="entry name" value="CysJ-like_FAD-binding"/>
</dbReference>
<dbReference type="GO" id="GO:0005829">
    <property type="term" value="C:cytosol"/>
    <property type="evidence" value="ECO:0007669"/>
    <property type="project" value="TreeGrafter"/>
</dbReference>
<dbReference type="InterPro" id="IPR001709">
    <property type="entry name" value="Flavoprot_Pyr_Nucl_cyt_Rdtase"/>
</dbReference>
<keyword evidence="16" id="KW-1185">Reference proteome</keyword>
<evidence type="ECO:0000256" key="3">
    <source>
        <dbReference type="ARBA" id="ARBA00022630"/>
    </source>
</evidence>
<keyword evidence="6" id="KW-0256">Endoplasmic reticulum</keyword>
<dbReference type="OrthoDB" id="1856718at2759"/>
<keyword evidence="10" id="KW-0560">Oxidoreductase</keyword>
<protein>
    <recommendedName>
        <fullName evidence="12">NADPH--hemoprotein reductase</fullName>
        <ecNumber evidence="12">1.6.2.4</ecNumber>
    </recommendedName>
</protein>
<evidence type="ECO:0000259" key="13">
    <source>
        <dbReference type="PROSITE" id="PS50902"/>
    </source>
</evidence>
<evidence type="ECO:0000256" key="9">
    <source>
        <dbReference type="ARBA" id="ARBA00022989"/>
    </source>
</evidence>
<dbReference type="InterPro" id="IPR029039">
    <property type="entry name" value="Flavoprotein-like_sf"/>
</dbReference>
<evidence type="ECO:0000256" key="4">
    <source>
        <dbReference type="ARBA" id="ARBA00022643"/>
    </source>
</evidence>
<dbReference type="AlphaFoldDB" id="A0A8K0S2D1"/>
<evidence type="ECO:0000256" key="5">
    <source>
        <dbReference type="ARBA" id="ARBA00022692"/>
    </source>
</evidence>
<dbReference type="EC" id="1.6.2.4" evidence="12"/>
<dbReference type="PROSITE" id="PS50902">
    <property type="entry name" value="FLAVODOXIN_LIKE"/>
    <property type="match status" value="1"/>
</dbReference>
<dbReference type="Proteomes" id="UP000813427">
    <property type="component" value="Unassembled WGS sequence"/>
</dbReference>
<evidence type="ECO:0000256" key="11">
    <source>
        <dbReference type="ARBA" id="ARBA00023136"/>
    </source>
</evidence>
<dbReference type="Pfam" id="PF00258">
    <property type="entry name" value="Flavodoxin_1"/>
    <property type="match status" value="1"/>
</dbReference>
<dbReference type="EMBL" id="JAGPXF010000003">
    <property type="protein sequence ID" value="KAH7252835.1"/>
    <property type="molecule type" value="Genomic_DNA"/>
</dbReference>
<dbReference type="GO" id="GO:0003958">
    <property type="term" value="F:NADPH-hemoprotein reductase activity"/>
    <property type="evidence" value="ECO:0007669"/>
    <property type="project" value="UniProtKB-EC"/>
</dbReference>
<dbReference type="PANTHER" id="PTHR19384">
    <property type="entry name" value="NITRIC OXIDE SYNTHASE-RELATED"/>
    <property type="match status" value="1"/>
</dbReference>
<dbReference type="InterPro" id="IPR001094">
    <property type="entry name" value="Flavdoxin-like"/>
</dbReference>
<keyword evidence="11" id="KW-0472">Membrane</keyword>
<dbReference type="Pfam" id="PF00175">
    <property type="entry name" value="NAD_binding_1"/>
    <property type="match status" value="1"/>
</dbReference>
<dbReference type="SUPFAM" id="SSF63380">
    <property type="entry name" value="Riboflavin synthase domain-like"/>
    <property type="match status" value="1"/>
</dbReference>
<dbReference type="InterPro" id="IPR001433">
    <property type="entry name" value="OxRdtase_FAD/NAD-bd"/>
</dbReference>
<evidence type="ECO:0000256" key="12">
    <source>
        <dbReference type="ARBA" id="ARBA00023797"/>
    </source>
</evidence>
<dbReference type="InterPro" id="IPR039261">
    <property type="entry name" value="FNR_nucleotide-bd"/>
</dbReference>
<comment type="cofactor">
    <cofactor evidence="1">
        <name>FMN</name>
        <dbReference type="ChEBI" id="CHEBI:58210"/>
    </cofactor>
</comment>
<dbReference type="InterPro" id="IPR017938">
    <property type="entry name" value="Riboflavin_synthase-like_b-brl"/>
</dbReference>
<keyword evidence="8" id="KW-0521">NADP</keyword>
<keyword evidence="3" id="KW-0285">Flavoprotein</keyword>
<keyword evidence="7" id="KW-0274">FAD</keyword>
<evidence type="ECO:0000256" key="2">
    <source>
        <dbReference type="ARBA" id="ARBA00001974"/>
    </source>
</evidence>
<accession>A0A8K0S2D1</accession>
<dbReference type="SUPFAM" id="SSF52218">
    <property type="entry name" value="Flavoproteins"/>
    <property type="match status" value="1"/>
</dbReference>
<feature type="domain" description="Flavodoxin-like" evidence="13">
    <location>
        <begin position="8"/>
        <end position="158"/>
    </location>
</feature>
<dbReference type="PROSITE" id="PS51384">
    <property type="entry name" value="FAD_FR"/>
    <property type="match status" value="1"/>
</dbReference>
<dbReference type="PRINTS" id="PR00369">
    <property type="entry name" value="FLAVODOXIN"/>
</dbReference>
<dbReference type="SUPFAM" id="SSF52343">
    <property type="entry name" value="Ferredoxin reductase-like, C-terminal NADP-linked domain"/>
    <property type="match status" value="1"/>
</dbReference>
<dbReference type="PANTHER" id="PTHR19384:SF17">
    <property type="entry name" value="NADPH--CYTOCHROME P450 REDUCTASE"/>
    <property type="match status" value="1"/>
</dbReference>
<dbReference type="Gene3D" id="3.40.50.80">
    <property type="entry name" value="Nucleotide-binding domain of ferredoxin-NADP reductase (FNR) module"/>
    <property type="match status" value="1"/>
</dbReference>
<evidence type="ECO:0000256" key="7">
    <source>
        <dbReference type="ARBA" id="ARBA00022827"/>
    </source>
</evidence>
<dbReference type="InterPro" id="IPR017927">
    <property type="entry name" value="FAD-bd_FR_type"/>
</dbReference>
<name>A0A8K0S2D1_9HYPO</name>
<evidence type="ECO:0000259" key="14">
    <source>
        <dbReference type="PROSITE" id="PS51384"/>
    </source>
</evidence>
<dbReference type="Gene3D" id="2.40.30.10">
    <property type="entry name" value="Translation factors"/>
    <property type="match status" value="1"/>
</dbReference>
<keyword evidence="5" id="KW-0812">Transmembrane</keyword>
<dbReference type="FunFam" id="3.40.50.360:FF:000024">
    <property type="entry name" value="NADPH--cytochrome P450 reductase"/>
    <property type="match status" value="1"/>
</dbReference>
<dbReference type="GO" id="GO:0050660">
    <property type="term" value="F:flavin adenine dinucleotide binding"/>
    <property type="evidence" value="ECO:0007669"/>
    <property type="project" value="TreeGrafter"/>
</dbReference>
<evidence type="ECO:0000256" key="1">
    <source>
        <dbReference type="ARBA" id="ARBA00001917"/>
    </source>
</evidence>
<sequence>MHDEQKNCIVFFGSQTGTAEAYASRLTKEGKSRFGLETMVANLEDYDYENLDQLPSDKVAIFILASYGEGEPTDIAADFYSFISNGNPSFSQGTSLAQLHYTAFGLGNKSYEHYNAVVRKIVAAFDALGASRIGDIGEGDDGSGTTEEDFIAWKEDMWTALASKMNLTEVQSTYEPTYSIVEHESLTSESVQVYTGEPNESHLLGEFRAGHGPFNSHNPYIAPISSSWKHCSVREESRQYVYIDVDISGSGLEYEAGDHLAVWPSTETQEVDRLLQVLGLYEKRHQVVSIQRMDAVNKIPFPAPTTYDAIMRYYLEICGPVSRQFLADLVPFSPNETVKKTITKISSDKYLFHSETHFLNLARLLQRVGDGATYLSKLQPRFYSISSSPLAQPTTTQDPFRGVASNFLLALHRARVDEPQELGVFYDVEGPRQRYAGGHVPIHLRHSSFKLPQDPSRPIIMRAEIMRNGETIGQMLLFFGCRRQDEDFLYRKEWKEYESNPDGKFRLLTAFSRETNEKVYVQHRLKQASAEVYGLLEQQAHVYVCGDAVRMAKDVSRTFVEIIAEGCGVGLTEAEKVLKNMRAENRYQEDVWA</sequence>
<dbReference type="Gene3D" id="3.40.50.360">
    <property type="match status" value="1"/>
</dbReference>
<dbReference type="InterPro" id="IPR008254">
    <property type="entry name" value="Flavodoxin/NO_synth"/>
</dbReference>
<evidence type="ECO:0000313" key="16">
    <source>
        <dbReference type="Proteomes" id="UP000813427"/>
    </source>
</evidence>
<evidence type="ECO:0000313" key="15">
    <source>
        <dbReference type="EMBL" id="KAH7252835.1"/>
    </source>
</evidence>
<proteinExistence type="predicted"/>